<dbReference type="GO" id="GO:0005654">
    <property type="term" value="C:nucleoplasm"/>
    <property type="evidence" value="ECO:0007669"/>
    <property type="project" value="TreeGrafter"/>
</dbReference>
<evidence type="ECO:0000313" key="5">
    <source>
        <dbReference type="Proteomes" id="UP000593565"/>
    </source>
</evidence>
<comment type="caution">
    <text evidence="4">The sequence shown here is derived from an EMBL/GenBank/DDBJ whole genome shotgun (WGS) entry which is preliminary data.</text>
</comment>
<dbReference type="PANTHER" id="PTHR16207">
    <property type="entry name" value="SET DOMAIN-CONTAINING PROTEIN"/>
    <property type="match status" value="1"/>
</dbReference>
<evidence type="ECO:0000259" key="2">
    <source>
        <dbReference type="Pfam" id="PF23314"/>
    </source>
</evidence>
<dbReference type="InterPro" id="IPR056242">
    <property type="entry name" value="PIN_TASOR"/>
</dbReference>
<keyword evidence="5" id="KW-1185">Reference proteome</keyword>
<feature type="region of interest" description="Disordered" evidence="1">
    <location>
        <begin position="1"/>
        <end position="22"/>
    </location>
</feature>
<gene>
    <name evidence="4" type="ORF">AMELA_G00264050</name>
</gene>
<sequence length="623" mass="71561">MSPLTGVIKAEPYETKDSSIQGTTEEAADLAILNANVRKEPRMLEKGTDQRPLIPTICARSAAKRDEMYDNFDSMDASPPALQIDTEAEMNSRCCTPTLDEPPYSQLTDEVSDFQEVNLQDIAETEHYCLKKSSTNTWLVLDSSEDSQSEVEKSPAHRDQIFPQDPCWSPNKCDATIKETDESKPLVTDKHVPEENLDYFDYDAIPTPRKTEEKNMTHLLKNYKPTSRVKPQRRLNISPVENPMTIQFSRLEEQNSFSALDQTLTTLSKFKINVDMTERKALKKTPNYSKPLHLQSLFCERGTEAACSKVSDITKECTKSYNTMMNDICIGKTIPHQNDELKRKWDIERASTSKQSGFCGRIKKDMFDYLHDNLNAVVRQACKTKYKFYILVTSVDPFFEETKDLLEAEGHTAIEPYQFDFYVKGQTPVLIILRNEDIAEHIFEVPHLLELKKSSRVLFAGIDQPDDVVNLTHQELFAKGGFVVFDETALYTLNLENIKKVVGIMEELDKKGKWKWFLHYRDSRKLRESARCSPEAQRRKQFIDCCQEAGIVEVLPYHECDVISRDRPDYLRCLVHLQIQNISARFPVFVTDTPDDCFEKNGILTMNIYTFSRILSNDTCSIS</sequence>
<evidence type="ECO:0000259" key="3">
    <source>
        <dbReference type="Pfam" id="PF24630"/>
    </source>
</evidence>
<dbReference type="AlphaFoldDB" id="A0A7J5ZSA3"/>
<dbReference type="Pfam" id="PF23314">
    <property type="entry name" value="TASOR_alpha-beta"/>
    <property type="match status" value="1"/>
</dbReference>
<dbReference type="GO" id="GO:0045814">
    <property type="term" value="P:negative regulation of gene expression, epigenetic"/>
    <property type="evidence" value="ECO:0007669"/>
    <property type="project" value="InterPro"/>
</dbReference>
<name>A0A7J5ZSA3_AMEME</name>
<evidence type="ECO:0008006" key="6">
    <source>
        <dbReference type="Google" id="ProtNLM"/>
    </source>
</evidence>
<evidence type="ECO:0000313" key="4">
    <source>
        <dbReference type="EMBL" id="KAF4072527.1"/>
    </source>
</evidence>
<feature type="domain" description="TASOR PIN" evidence="3">
    <location>
        <begin position="481"/>
        <end position="616"/>
    </location>
</feature>
<dbReference type="Proteomes" id="UP000593565">
    <property type="component" value="Unassembled WGS sequence"/>
</dbReference>
<feature type="domain" description="TASOR alpha/beta" evidence="2">
    <location>
        <begin position="383"/>
        <end position="477"/>
    </location>
</feature>
<dbReference type="EMBL" id="JAAGNN010000025">
    <property type="protein sequence ID" value="KAF4072527.1"/>
    <property type="molecule type" value="Genomic_DNA"/>
</dbReference>
<dbReference type="Pfam" id="PF24630">
    <property type="entry name" value="PIN_TASOR"/>
    <property type="match status" value="1"/>
</dbReference>
<dbReference type="InterPro" id="IPR056243">
    <property type="entry name" value="TASOR_ab_dom"/>
</dbReference>
<evidence type="ECO:0000256" key="1">
    <source>
        <dbReference type="SAM" id="MobiDB-lite"/>
    </source>
</evidence>
<proteinExistence type="predicted"/>
<reference evidence="4 5" key="1">
    <citation type="submission" date="2020-02" db="EMBL/GenBank/DDBJ databases">
        <title>A chromosome-scale genome assembly of the black bullhead catfish (Ameiurus melas).</title>
        <authorList>
            <person name="Wen M."/>
            <person name="Zham M."/>
            <person name="Cabau C."/>
            <person name="Klopp C."/>
            <person name="Donnadieu C."/>
            <person name="Roques C."/>
            <person name="Bouchez O."/>
            <person name="Lampietro C."/>
            <person name="Jouanno E."/>
            <person name="Herpin A."/>
            <person name="Louis A."/>
            <person name="Berthelot C."/>
            <person name="Parey E."/>
            <person name="Roest-Crollius H."/>
            <person name="Braasch I."/>
            <person name="Postlethwait J."/>
            <person name="Robinson-Rechavi M."/>
            <person name="Echchiki A."/>
            <person name="Begum T."/>
            <person name="Montfort J."/>
            <person name="Schartl M."/>
            <person name="Bobe J."/>
            <person name="Guiguen Y."/>
        </authorList>
    </citation>
    <scope>NUCLEOTIDE SEQUENCE [LARGE SCALE GENOMIC DNA]</scope>
    <source>
        <strain evidence="4">M_S1</strain>
        <tissue evidence="4">Blood</tissue>
    </source>
</reference>
<accession>A0A7J5ZSA3</accession>
<dbReference type="PANTHER" id="PTHR16207:SF10">
    <property type="entry name" value="PROTEIN TASOR 2"/>
    <property type="match status" value="1"/>
</dbReference>
<dbReference type="InterPro" id="IPR046432">
    <property type="entry name" value="TASOR"/>
</dbReference>
<protein>
    <recommendedName>
        <fullName evidence="6">Protein FAM208B</fullName>
    </recommendedName>
</protein>
<organism evidence="4 5">
    <name type="scientific">Ameiurus melas</name>
    <name type="common">Black bullhead</name>
    <name type="synonym">Silurus melas</name>
    <dbReference type="NCBI Taxonomy" id="219545"/>
    <lineage>
        <taxon>Eukaryota</taxon>
        <taxon>Metazoa</taxon>
        <taxon>Chordata</taxon>
        <taxon>Craniata</taxon>
        <taxon>Vertebrata</taxon>
        <taxon>Euteleostomi</taxon>
        <taxon>Actinopterygii</taxon>
        <taxon>Neopterygii</taxon>
        <taxon>Teleostei</taxon>
        <taxon>Ostariophysi</taxon>
        <taxon>Siluriformes</taxon>
        <taxon>Ictaluridae</taxon>
        <taxon>Ameiurus</taxon>
    </lineage>
</organism>